<protein>
    <submittedName>
        <fullName evidence="3">Uncharacterized protein</fullName>
    </submittedName>
</protein>
<dbReference type="Pfam" id="PF13439">
    <property type="entry name" value="Glyco_transf_4"/>
    <property type="match status" value="1"/>
</dbReference>
<organism evidence="3 4">
    <name type="scientific">Alicyclobacillus vulcanalis</name>
    <dbReference type="NCBI Taxonomy" id="252246"/>
    <lineage>
        <taxon>Bacteria</taxon>
        <taxon>Bacillati</taxon>
        <taxon>Bacillota</taxon>
        <taxon>Bacilli</taxon>
        <taxon>Bacillales</taxon>
        <taxon>Alicyclobacillaceae</taxon>
        <taxon>Alicyclobacillus</taxon>
    </lineage>
</organism>
<dbReference type="PANTHER" id="PTHR12526">
    <property type="entry name" value="GLYCOSYLTRANSFERASE"/>
    <property type="match status" value="1"/>
</dbReference>
<dbReference type="PANTHER" id="PTHR12526:SF636">
    <property type="entry name" value="BLL3647 PROTEIN"/>
    <property type="match status" value="1"/>
</dbReference>
<feature type="domain" description="Glycosyltransferase subfamily 4-like N-terminal" evidence="2">
    <location>
        <begin position="16"/>
        <end position="154"/>
    </location>
</feature>
<evidence type="ECO:0000259" key="2">
    <source>
        <dbReference type="Pfam" id="PF13439"/>
    </source>
</evidence>
<dbReference type="RefSeq" id="WP_076344609.1">
    <property type="nucleotide sequence ID" value="NZ_FTOO01000001.1"/>
</dbReference>
<dbReference type="Pfam" id="PF00534">
    <property type="entry name" value="Glycos_transf_1"/>
    <property type="match status" value="1"/>
</dbReference>
<dbReference type="OrthoDB" id="9814612at2"/>
<dbReference type="CDD" id="cd03801">
    <property type="entry name" value="GT4_PimA-like"/>
    <property type="match status" value="1"/>
</dbReference>
<evidence type="ECO:0000313" key="4">
    <source>
        <dbReference type="Proteomes" id="UP000186156"/>
    </source>
</evidence>
<accession>A0A1N7KBS2</accession>
<dbReference type="InterPro" id="IPR001296">
    <property type="entry name" value="Glyco_trans_1"/>
</dbReference>
<evidence type="ECO:0000259" key="1">
    <source>
        <dbReference type="Pfam" id="PF00534"/>
    </source>
</evidence>
<name>A0A1N7KBS2_9BACL</name>
<sequence length="387" mass="42629">MASERTVIVFFAGNEVGGAATHVATWAEALRHAQVHSRYRFVSLGDGPLAERLRRMGMLSGQVTGTAGAVRGLTAAIRQERAWILHSHGPRMNILASFAASRAGVIWTATIHSHPRYDFEGHRLKAALFPRLHLWRLAHARGLFVVQPALADVLPCRTILEVPNAFRPRPAQLAREDAARLWRDRLGLGPQARLVGIVARLDPVKQIDVAIRAVARLREMDVHLLVAGDGRDRARLQSEADACGAADRVHFLGHLDEVAELYAALELHVLPSKSEGSPFSILEAGYYGAANIGADVPGIRRMLRDGEAGLLVPPGDHDALADAMRRMLMDRGLCAAYVERFQTLVLPNYTPERMVVAYERGYTVLEEDALRSGWKLPIDGVREEVSR</sequence>
<feature type="domain" description="Glycosyl transferase family 1" evidence="1">
    <location>
        <begin position="182"/>
        <end position="339"/>
    </location>
</feature>
<dbReference type="InterPro" id="IPR028098">
    <property type="entry name" value="Glyco_trans_4-like_N"/>
</dbReference>
<dbReference type="STRING" id="252246.SAMN05421799_101460"/>
<dbReference type="Proteomes" id="UP000186156">
    <property type="component" value="Unassembled WGS sequence"/>
</dbReference>
<dbReference type="Gene3D" id="3.40.50.2000">
    <property type="entry name" value="Glycogen Phosphorylase B"/>
    <property type="match status" value="2"/>
</dbReference>
<reference evidence="4" key="1">
    <citation type="submission" date="2017-01" db="EMBL/GenBank/DDBJ databases">
        <authorList>
            <person name="Varghese N."/>
            <person name="Submissions S."/>
        </authorList>
    </citation>
    <scope>NUCLEOTIDE SEQUENCE [LARGE SCALE GENOMIC DNA]</scope>
    <source>
        <strain evidence="4">DSM 16176</strain>
    </source>
</reference>
<dbReference type="SUPFAM" id="SSF53756">
    <property type="entry name" value="UDP-Glycosyltransferase/glycogen phosphorylase"/>
    <property type="match status" value="1"/>
</dbReference>
<dbReference type="AlphaFoldDB" id="A0A1N7KBS2"/>
<proteinExistence type="predicted"/>
<evidence type="ECO:0000313" key="3">
    <source>
        <dbReference type="EMBL" id="SIS58989.1"/>
    </source>
</evidence>
<dbReference type="GO" id="GO:0016757">
    <property type="term" value="F:glycosyltransferase activity"/>
    <property type="evidence" value="ECO:0007669"/>
    <property type="project" value="InterPro"/>
</dbReference>
<keyword evidence="4" id="KW-1185">Reference proteome</keyword>
<gene>
    <name evidence="3" type="ORF">SAMN05421799_101460</name>
</gene>
<dbReference type="EMBL" id="FTOO01000001">
    <property type="protein sequence ID" value="SIS58989.1"/>
    <property type="molecule type" value="Genomic_DNA"/>
</dbReference>